<keyword evidence="6" id="KW-1185">Reference proteome</keyword>
<keyword evidence="2" id="KW-0479">Metal-binding</keyword>
<dbReference type="EMBL" id="BAAAOR010000007">
    <property type="protein sequence ID" value="GAA1506023.1"/>
    <property type="molecule type" value="Genomic_DNA"/>
</dbReference>
<dbReference type="PIRSF" id="PIRSF015582">
    <property type="entry name" value="Cit_lyase_B"/>
    <property type="match status" value="1"/>
</dbReference>
<name>A0ABN1ZWL8_9ACTN</name>
<dbReference type="PANTHER" id="PTHR32308:SF10">
    <property type="entry name" value="CITRATE LYASE SUBUNIT BETA"/>
    <property type="match status" value="1"/>
</dbReference>
<protein>
    <submittedName>
        <fullName evidence="5">CoA ester lyase</fullName>
    </submittedName>
</protein>
<feature type="domain" description="HpcH/HpaI aldolase/citrate lyase" evidence="4">
    <location>
        <begin position="6"/>
        <end position="207"/>
    </location>
</feature>
<evidence type="ECO:0000256" key="3">
    <source>
        <dbReference type="ARBA" id="ARBA00022842"/>
    </source>
</evidence>
<evidence type="ECO:0000256" key="1">
    <source>
        <dbReference type="ARBA" id="ARBA00001946"/>
    </source>
</evidence>
<dbReference type="RefSeq" id="WP_141005166.1">
    <property type="nucleotide sequence ID" value="NZ_BAAAOR010000007.1"/>
</dbReference>
<organism evidence="5 6">
    <name type="scientific">Nocardioides humi</name>
    <dbReference type="NCBI Taxonomy" id="449461"/>
    <lineage>
        <taxon>Bacteria</taxon>
        <taxon>Bacillati</taxon>
        <taxon>Actinomycetota</taxon>
        <taxon>Actinomycetes</taxon>
        <taxon>Propionibacteriales</taxon>
        <taxon>Nocardioidaceae</taxon>
        <taxon>Nocardioides</taxon>
    </lineage>
</organism>
<dbReference type="InterPro" id="IPR011206">
    <property type="entry name" value="Citrate_lyase_beta/mcl1/mcl2"/>
</dbReference>
<comment type="caution">
    <text evidence="5">The sequence shown here is derived from an EMBL/GenBank/DDBJ whole genome shotgun (WGS) entry which is preliminary data.</text>
</comment>
<evidence type="ECO:0000313" key="6">
    <source>
        <dbReference type="Proteomes" id="UP001500842"/>
    </source>
</evidence>
<dbReference type="Gene3D" id="3.20.20.60">
    <property type="entry name" value="Phosphoenolpyruvate-binding domains"/>
    <property type="match status" value="1"/>
</dbReference>
<keyword evidence="5" id="KW-0456">Lyase</keyword>
<evidence type="ECO:0000259" key="4">
    <source>
        <dbReference type="Pfam" id="PF03328"/>
    </source>
</evidence>
<reference evidence="5 6" key="1">
    <citation type="journal article" date="2019" name="Int. J. Syst. Evol. Microbiol.">
        <title>The Global Catalogue of Microorganisms (GCM) 10K type strain sequencing project: providing services to taxonomists for standard genome sequencing and annotation.</title>
        <authorList>
            <consortium name="The Broad Institute Genomics Platform"/>
            <consortium name="The Broad Institute Genome Sequencing Center for Infectious Disease"/>
            <person name="Wu L."/>
            <person name="Ma J."/>
        </authorList>
    </citation>
    <scope>NUCLEOTIDE SEQUENCE [LARGE SCALE GENOMIC DNA]</scope>
    <source>
        <strain evidence="5 6">JCM 14942</strain>
    </source>
</reference>
<dbReference type="InterPro" id="IPR040442">
    <property type="entry name" value="Pyrv_kinase-like_dom_sf"/>
</dbReference>
<accession>A0ABN1ZWL8</accession>
<dbReference type="Pfam" id="PF03328">
    <property type="entry name" value="HpcH_HpaI"/>
    <property type="match status" value="1"/>
</dbReference>
<dbReference type="InterPro" id="IPR015813">
    <property type="entry name" value="Pyrv/PenolPyrv_kinase-like_dom"/>
</dbReference>
<dbReference type="Proteomes" id="UP001500842">
    <property type="component" value="Unassembled WGS sequence"/>
</dbReference>
<dbReference type="PANTHER" id="PTHR32308">
    <property type="entry name" value="LYASE BETA SUBUNIT, PUTATIVE (AFU_ORTHOLOGUE AFUA_4G13030)-RELATED"/>
    <property type="match status" value="1"/>
</dbReference>
<proteinExistence type="predicted"/>
<evidence type="ECO:0000256" key="2">
    <source>
        <dbReference type="ARBA" id="ARBA00022723"/>
    </source>
</evidence>
<dbReference type="SUPFAM" id="SSF51621">
    <property type="entry name" value="Phosphoenolpyruvate/pyruvate domain"/>
    <property type="match status" value="1"/>
</dbReference>
<keyword evidence="3" id="KW-0460">Magnesium</keyword>
<dbReference type="GO" id="GO:0016829">
    <property type="term" value="F:lyase activity"/>
    <property type="evidence" value="ECO:0007669"/>
    <property type="project" value="UniProtKB-KW"/>
</dbReference>
<evidence type="ECO:0000313" key="5">
    <source>
        <dbReference type="EMBL" id="GAA1506023.1"/>
    </source>
</evidence>
<comment type="cofactor">
    <cofactor evidence="1">
        <name>Mg(2+)</name>
        <dbReference type="ChEBI" id="CHEBI:18420"/>
    </cofactor>
</comment>
<sequence length="263" mass="28529">MSGTTWLFCPADRPDRYQKAASVSDVVILDLEDGVAPSQRDAARRHLLKNPLDASRTVVRLNPLGTRDHDDDLRMLAQTDYRRVLLAKTESAEQVQALESFEVVALIETPLGVRHAWAIAAATPVVALMWGAEDLVAGLGGRTSRKPDGTYHDVARTARSTALLAARAADRMAVDAVYLDIADHVGLADETAEAVQVGFGAKACIHPSHVEVIRAAYRPTDEEVTWAEKVLSSASSTPGVFQLDGMMIDGPLIRQAEAILRRQ</sequence>
<dbReference type="InterPro" id="IPR005000">
    <property type="entry name" value="Aldolase/citrate-lyase_domain"/>
</dbReference>
<gene>
    <name evidence="5" type="ORF">GCM10009788_07200</name>
</gene>